<dbReference type="OrthoDB" id="1487323at2759"/>
<reference evidence="1 2" key="1">
    <citation type="journal article" date="2020" name="Nat. Food">
        <title>A phased Vanilla planifolia genome enables genetic improvement of flavour and production.</title>
        <authorList>
            <person name="Hasing T."/>
            <person name="Tang H."/>
            <person name="Brym M."/>
            <person name="Khazi F."/>
            <person name="Huang T."/>
            <person name="Chambers A.H."/>
        </authorList>
    </citation>
    <scope>NUCLEOTIDE SEQUENCE [LARGE SCALE GENOMIC DNA]</scope>
    <source>
        <tissue evidence="1">Leaf</tissue>
    </source>
</reference>
<sequence>MLHEKSCTRIVESIPVSKAIEGKLSLIEGTHRSRIRPFPPQLKLQTSELTYGLCVDALTGSWREGVVVDQKHYSTAKLIFFPDRCDECWVPSHQLRLTQEWDEISGNWRRRGKWLFLQIIKEMHKGKIALPELRQVWFQLKSMAEFRENIKLWFSGSKFMWRGLVSDVIEGKWSPVISSTATQSSTDVVVTGKCSIERKEPHPVCGDFLLNQMILVPNAPTESQNTFNL</sequence>
<accession>A0A835UYH0</accession>
<organism evidence="1 2">
    <name type="scientific">Vanilla planifolia</name>
    <name type="common">Vanilla</name>
    <dbReference type="NCBI Taxonomy" id="51239"/>
    <lineage>
        <taxon>Eukaryota</taxon>
        <taxon>Viridiplantae</taxon>
        <taxon>Streptophyta</taxon>
        <taxon>Embryophyta</taxon>
        <taxon>Tracheophyta</taxon>
        <taxon>Spermatophyta</taxon>
        <taxon>Magnoliopsida</taxon>
        <taxon>Liliopsida</taxon>
        <taxon>Asparagales</taxon>
        <taxon>Orchidaceae</taxon>
        <taxon>Vanilloideae</taxon>
        <taxon>Vanilleae</taxon>
        <taxon>Vanilla</taxon>
    </lineage>
</organism>
<name>A0A835UYH0_VANPL</name>
<dbReference type="EMBL" id="JADCNM010000006">
    <property type="protein sequence ID" value="KAG0478717.1"/>
    <property type="molecule type" value="Genomic_DNA"/>
</dbReference>
<gene>
    <name evidence="1" type="ORF">HPP92_013436</name>
</gene>
<protein>
    <submittedName>
        <fullName evidence="1">Uncharacterized protein</fullName>
    </submittedName>
</protein>
<dbReference type="AlphaFoldDB" id="A0A835UYH0"/>
<proteinExistence type="predicted"/>
<dbReference type="Proteomes" id="UP000639772">
    <property type="component" value="Chromosome 6"/>
</dbReference>
<evidence type="ECO:0000313" key="2">
    <source>
        <dbReference type="Proteomes" id="UP000639772"/>
    </source>
</evidence>
<evidence type="ECO:0000313" key="1">
    <source>
        <dbReference type="EMBL" id="KAG0478717.1"/>
    </source>
</evidence>
<comment type="caution">
    <text evidence="1">The sequence shown here is derived from an EMBL/GenBank/DDBJ whole genome shotgun (WGS) entry which is preliminary data.</text>
</comment>